<dbReference type="AlphaFoldDB" id="A0A0V0HCL5"/>
<sequence>MGRNHLVFLSQLEFELETLCCSTQSFFPLFNWESKGEGEGKSTVIAKSLHLLSHIPDARPLLWLS</sequence>
<evidence type="ECO:0000313" key="1">
    <source>
        <dbReference type="EMBL" id="JAP17907.1"/>
    </source>
</evidence>
<proteinExistence type="predicted"/>
<dbReference type="EMBL" id="GEDG01021929">
    <property type="protein sequence ID" value="JAP17907.1"/>
    <property type="molecule type" value="Transcribed_RNA"/>
</dbReference>
<reference evidence="1" key="1">
    <citation type="submission" date="2015-12" db="EMBL/GenBank/DDBJ databases">
        <title>Gene expression during late stages of embryo sac development: a critical building block for successful pollen-pistil interactions.</title>
        <authorList>
            <person name="Liu Y."/>
            <person name="Joly V."/>
            <person name="Sabar M."/>
            <person name="Matton D.P."/>
        </authorList>
    </citation>
    <scope>NUCLEOTIDE SEQUENCE</scope>
</reference>
<protein>
    <submittedName>
        <fullName evidence="1">Putative ovule protein</fullName>
    </submittedName>
</protein>
<name>A0A0V0HCL5_SOLCH</name>
<organism evidence="1">
    <name type="scientific">Solanum chacoense</name>
    <name type="common">Chaco potato</name>
    <dbReference type="NCBI Taxonomy" id="4108"/>
    <lineage>
        <taxon>Eukaryota</taxon>
        <taxon>Viridiplantae</taxon>
        <taxon>Streptophyta</taxon>
        <taxon>Embryophyta</taxon>
        <taxon>Tracheophyta</taxon>
        <taxon>Spermatophyta</taxon>
        <taxon>Magnoliopsida</taxon>
        <taxon>eudicotyledons</taxon>
        <taxon>Gunneridae</taxon>
        <taxon>Pentapetalae</taxon>
        <taxon>asterids</taxon>
        <taxon>lamiids</taxon>
        <taxon>Solanales</taxon>
        <taxon>Solanaceae</taxon>
        <taxon>Solanoideae</taxon>
        <taxon>Solaneae</taxon>
        <taxon>Solanum</taxon>
    </lineage>
</organism>
<accession>A0A0V0HCL5</accession>